<organism evidence="1 2">
    <name type="scientific">Funneliformis caledonium</name>
    <dbReference type="NCBI Taxonomy" id="1117310"/>
    <lineage>
        <taxon>Eukaryota</taxon>
        <taxon>Fungi</taxon>
        <taxon>Fungi incertae sedis</taxon>
        <taxon>Mucoromycota</taxon>
        <taxon>Glomeromycotina</taxon>
        <taxon>Glomeromycetes</taxon>
        <taxon>Glomerales</taxon>
        <taxon>Glomeraceae</taxon>
        <taxon>Funneliformis</taxon>
    </lineage>
</organism>
<accession>A0A9N9D1N7</accession>
<dbReference type="AlphaFoldDB" id="A0A9N9D1N7"/>
<dbReference type="Proteomes" id="UP000789570">
    <property type="component" value="Unassembled WGS sequence"/>
</dbReference>
<evidence type="ECO:0000313" key="2">
    <source>
        <dbReference type="Proteomes" id="UP000789570"/>
    </source>
</evidence>
<sequence>SIWDIRNDHLGQMQAHIPNDLRIWDIPISDIAIRLQEQSNFVKEQEILKIRFEILKIYAIDHLVKLLYLRTLVDRNTFRALKNLNKSINKLLNISRVDGSSIFTFMECKIHIVLEEYDKALEDFNRLSDKRYGREFLNRGYEVFQILKNKTIDPKFGFLIKVDISGRNLQKKSLLGMIKDSVSA</sequence>
<comment type="caution">
    <text evidence="1">The sequence shown here is derived from an EMBL/GenBank/DDBJ whole genome shotgun (WGS) entry which is preliminary data.</text>
</comment>
<feature type="non-terminal residue" evidence="1">
    <location>
        <position position="184"/>
    </location>
</feature>
<gene>
    <name evidence="1" type="ORF">FCALED_LOCUS9502</name>
</gene>
<protein>
    <submittedName>
        <fullName evidence="1">5727_t:CDS:1</fullName>
    </submittedName>
</protein>
<reference evidence="1" key="1">
    <citation type="submission" date="2021-06" db="EMBL/GenBank/DDBJ databases">
        <authorList>
            <person name="Kallberg Y."/>
            <person name="Tangrot J."/>
            <person name="Rosling A."/>
        </authorList>
    </citation>
    <scope>NUCLEOTIDE SEQUENCE</scope>
    <source>
        <strain evidence="1">UK204</strain>
    </source>
</reference>
<name>A0A9N9D1N7_9GLOM</name>
<keyword evidence="2" id="KW-1185">Reference proteome</keyword>
<dbReference type="EMBL" id="CAJVPQ010003173">
    <property type="protein sequence ID" value="CAG8619998.1"/>
    <property type="molecule type" value="Genomic_DNA"/>
</dbReference>
<proteinExistence type="predicted"/>
<evidence type="ECO:0000313" key="1">
    <source>
        <dbReference type="EMBL" id="CAG8619998.1"/>
    </source>
</evidence>